<keyword evidence="1" id="KW-0472">Membrane</keyword>
<name>A0A7N9DEZ3_MACFA</name>
<reference evidence="2 3" key="1">
    <citation type="submission" date="2013-03" db="EMBL/GenBank/DDBJ databases">
        <authorList>
            <person name="Warren W."/>
            <person name="Wilson R.K."/>
        </authorList>
    </citation>
    <scope>NUCLEOTIDE SEQUENCE</scope>
</reference>
<dbReference type="AlphaFoldDB" id="A0A7N9DEZ3"/>
<accession>A0A7N9DEZ3</accession>
<proteinExistence type="predicted"/>
<keyword evidence="1" id="KW-0812">Transmembrane</keyword>
<feature type="transmembrane region" description="Helical" evidence="1">
    <location>
        <begin position="67"/>
        <end position="86"/>
    </location>
</feature>
<protein>
    <submittedName>
        <fullName evidence="2">Uncharacterized protein</fullName>
    </submittedName>
</protein>
<dbReference type="Ensembl" id="ENSMFAT00000080267.1">
    <property type="protein sequence ID" value="ENSMFAP00000061843.1"/>
    <property type="gene ID" value="ENSMFAG00000062909.1"/>
</dbReference>
<sequence>MKLTVSGQVFLEVGFRDRGDQRPELLCPNGIARFFDADRKGPGPGAYNLTQAMLLHEWCRMKKLNSAMILICNFLAATLLWWSSFISSWVEIELPGDPNVLVSALFMDCSGKMMCWMPKHKSRALCLCNYWCCGALRVLTSQPSHMDTISSEKTKLIQAEE</sequence>
<keyword evidence="3" id="KW-1185">Reference proteome</keyword>
<evidence type="ECO:0000256" key="1">
    <source>
        <dbReference type="SAM" id="Phobius"/>
    </source>
</evidence>
<dbReference type="GeneTree" id="ENSGT00910000147164"/>
<reference evidence="2" key="2">
    <citation type="submission" date="2025-08" db="UniProtKB">
        <authorList>
            <consortium name="Ensembl"/>
        </authorList>
    </citation>
    <scope>IDENTIFICATION</scope>
</reference>
<reference evidence="2" key="3">
    <citation type="submission" date="2025-09" db="UniProtKB">
        <authorList>
            <consortium name="Ensembl"/>
        </authorList>
    </citation>
    <scope>IDENTIFICATION</scope>
</reference>
<organism evidence="2 3">
    <name type="scientific">Macaca fascicularis</name>
    <name type="common">Crab-eating macaque</name>
    <name type="synonym">Cynomolgus monkey</name>
    <dbReference type="NCBI Taxonomy" id="9541"/>
    <lineage>
        <taxon>Eukaryota</taxon>
        <taxon>Metazoa</taxon>
        <taxon>Chordata</taxon>
        <taxon>Craniata</taxon>
        <taxon>Vertebrata</taxon>
        <taxon>Euteleostomi</taxon>
        <taxon>Mammalia</taxon>
        <taxon>Eutheria</taxon>
        <taxon>Euarchontoglires</taxon>
        <taxon>Primates</taxon>
        <taxon>Haplorrhini</taxon>
        <taxon>Catarrhini</taxon>
        <taxon>Cercopithecidae</taxon>
        <taxon>Cercopithecinae</taxon>
        <taxon>Macaca</taxon>
    </lineage>
</organism>
<dbReference type="Proteomes" id="UP000233100">
    <property type="component" value="Chromosome 4"/>
</dbReference>
<evidence type="ECO:0000313" key="3">
    <source>
        <dbReference type="Proteomes" id="UP000233100"/>
    </source>
</evidence>
<evidence type="ECO:0000313" key="2">
    <source>
        <dbReference type="Ensembl" id="ENSMFAP00000061843.1"/>
    </source>
</evidence>
<keyword evidence="1" id="KW-1133">Transmembrane helix</keyword>